<keyword evidence="3 10" id="KW-0732">Signal</keyword>
<evidence type="ECO:0000256" key="6">
    <source>
        <dbReference type="ARBA" id="ARBA00023098"/>
    </source>
</evidence>
<evidence type="ECO:0000313" key="14">
    <source>
        <dbReference type="Proteomes" id="UP000557566"/>
    </source>
</evidence>
<evidence type="ECO:0000259" key="12">
    <source>
        <dbReference type="PROSITE" id="PS51210"/>
    </source>
</evidence>
<dbReference type="EC" id="3.1.1.5" evidence="2 10"/>
<keyword evidence="4 9" id="KW-0378">Hydrolase</keyword>
<evidence type="ECO:0000256" key="7">
    <source>
        <dbReference type="ARBA" id="ARBA00023180"/>
    </source>
</evidence>
<protein>
    <recommendedName>
        <fullName evidence="2 10">Lysophospholipase</fullName>
        <ecNumber evidence="2 10">3.1.1.5</ecNumber>
    </recommendedName>
</protein>
<evidence type="ECO:0000256" key="2">
    <source>
        <dbReference type="ARBA" id="ARBA00013274"/>
    </source>
</evidence>
<feature type="region of interest" description="Disordered" evidence="11">
    <location>
        <begin position="30"/>
        <end position="96"/>
    </location>
</feature>
<sequence>MALIKSLALALLASTTASTSQLRDATHQDTVAISHSSSDPSLSSSLAAHHDDDNSPLGRRATARSPRRYTPSSVDCPKQRPSIRNGSSLSPQEHEWLPRRRNQTLPHIRALLKRIAIPDFDSDRYLRDAESDPTALPNIGLAVSGGGYRAMLNGAGVLAAWDSRSAGSDARGNLGGLLQSATYLSGLSGGGWLVGSIYTNNFTSVMDAVDSPNIWQFEDSILKGPVQYSLLQYFKNILDDVDGKKKAGYDTSISDYWGRMLSYQLVNAPDGGPGFTFSSIADDPLFSSAKTPLPFLIADGRAPGEKPVLANTTVFEFSPWELGSSDSSLNGFVPLRYVGSKFDAGELPDAEKCVNGFDNVGFVMGTSSSLFNQVVLYLKDKKSGYVPADVPSFIVDAVTSAFDALGNSDDDIADWTPNPFKGWNRGRNPGADSDRLTLVDGGEDLQNIPYHPHLVADRNVDVVFSVDSSADTDSGWPDGASAMSTYRRSLETNITASASGFPVVPGKDTFLNLGLNTRPSFFGCNATNTSSPAPLIVYLPNYPYVYASNISTFQMSVSSPERDALVQNGWALATQLNATRDPDWPVCVGCAMLARSFDRTRSPVPGKCRQCFDRYCWDGRIDEAAPQPYRPKFVGTAIKVEGAAASRAAHTSAKTAVLIVTGAALGLLL</sequence>
<evidence type="ECO:0000256" key="9">
    <source>
        <dbReference type="PROSITE-ProRule" id="PRU00555"/>
    </source>
</evidence>
<keyword evidence="6 9" id="KW-0443">Lipid metabolism</keyword>
<evidence type="ECO:0000256" key="4">
    <source>
        <dbReference type="ARBA" id="ARBA00022801"/>
    </source>
</evidence>
<keyword evidence="7" id="KW-0325">Glycoprotein</keyword>
<keyword evidence="14" id="KW-1185">Reference proteome</keyword>
<dbReference type="GO" id="GO:0005829">
    <property type="term" value="C:cytosol"/>
    <property type="evidence" value="ECO:0007669"/>
    <property type="project" value="TreeGrafter"/>
</dbReference>
<dbReference type="InterPro" id="IPR016035">
    <property type="entry name" value="Acyl_Trfase/lysoPLipase"/>
</dbReference>
<comment type="catalytic activity">
    <reaction evidence="8 10">
        <text>a 1-acyl-sn-glycero-3-phosphocholine + H2O = sn-glycerol 3-phosphocholine + a fatty acid + H(+)</text>
        <dbReference type="Rhea" id="RHEA:15177"/>
        <dbReference type="ChEBI" id="CHEBI:15377"/>
        <dbReference type="ChEBI" id="CHEBI:15378"/>
        <dbReference type="ChEBI" id="CHEBI:16870"/>
        <dbReference type="ChEBI" id="CHEBI:28868"/>
        <dbReference type="ChEBI" id="CHEBI:58168"/>
        <dbReference type="EC" id="3.1.1.5"/>
    </reaction>
</comment>
<dbReference type="GO" id="GO:0004622">
    <property type="term" value="F:phosphatidylcholine lysophospholipase activity"/>
    <property type="evidence" value="ECO:0007669"/>
    <property type="project" value="UniProtKB-EC"/>
</dbReference>
<comment type="caution">
    <text evidence="13">The sequence shown here is derived from an EMBL/GenBank/DDBJ whole genome shotgun (WGS) entry which is preliminary data.</text>
</comment>
<dbReference type="FunFam" id="3.40.1090.10:FF:000010">
    <property type="entry name" value="Lysophospholipase"/>
    <property type="match status" value="1"/>
</dbReference>
<organism evidence="13 14">
    <name type="scientific">Ophiocordyceps sinensis</name>
    <dbReference type="NCBI Taxonomy" id="72228"/>
    <lineage>
        <taxon>Eukaryota</taxon>
        <taxon>Fungi</taxon>
        <taxon>Dikarya</taxon>
        <taxon>Ascomycota</taxon>
        <taxon>Pezizomycotina</taxon>
        <taxon>Sordariomycetes</taxon>
        <taxon>Hypocreomycetidae</taxon>
        <taxon>Hypocreales</taxon>
        <taxon>Ophiocordycipitaceae</taxon>
        <taxon>Ophiocordyceps</taxon>
    </lineage>
</organism>
<evidence type="ECO:0000256" key="10">
    <source>
        <dbReference type="RuleBase" id="RU362103"/>
    </source>
</evidence>
<name>A0A8H4PQQ4_9HYPO</name>
<evidence type="ECO:0000313" key="13">
    <source>
        <dbReference type="EMBL" id="KAF4508678.1"/>
    </source>
</evidence>
<dbReference type="Proteomes" id="UP000557566">
    <property type="component" value="Unassembled WGS sequence"/>
</dbReference>
<evidence type="ECO:0000256" key="5">
    <source>
        <dbReference type="ARBA" id="ARBA00022963"/>
    </source>
</evidence>
<dbReference type="PROSITE" id="PS51210">
    <property type="entry name" value="PLA2C"/>
    <property type="match status" value="1"/>
</dbReference>
<proteinExistence type="inferred from homology"/>
<feature type="chain" id="PRO_5034859864" description="Lysophospholipase" evidence="10">
    <location>
        <begin position="18"/>
        <end position="669"/>
    </location>
</feature>
<dbReference type="EMBL" id="JAAVMX010000005">
    <property type="protein sequence ID" value="KAF4508678.1"/>
    <property type="molecule type" value="Genomic_DNA"/>
</dbReference>
<feature type="compositionally biased region" description="Polar residues" evidence="11">
    <location>
        <begin position="82"/>
        <end position="91"/>
    </location>
</feature>
<dbReference type="PANTHER" id="PTHR10728:SF33">
    <property type="entry name" value="LYSOPHOSPHOLIPASE 1-RELATED"/>
    <property type="match status" value="1"/>
</dbReference>
<dbReference type="SMART" id="SM00022">
    <property type="entry name" value="PLAc"/>
    <property type="match status" value="1"/>
</dbReference>
<feature type="domain" description="PLA2c" evidence="12">
    <location>
        <begin position="75"/>
        <end position="622"/>
    </location>
</feature>
<evidence type="ECO:0000256" key="1">
    <source>
        <dbReference type="ARBA" id="ARBA00008780"/>
    </source>
</evidence>
<feature type="compositionally biased region" description="Low complexity" evidence="11">
    <location>
        <begin position="34"/>
        <end position="47"/>
    </location>
</feature>
<dbReference type="OrthoDB" id="4084751at2759"/>
<evidence type="ECO:0000256" key="11">
    <source>
        <dbReference type="SAM" id="MobiDB-lite"/>
    </source>
</evidence>
<dbReference type="PANTHER" id="PTHR10728">
    <property type="entry name" value="CYTOSOLIC PHOSPHOLIPASE A2"/>
    <property type="match status" value="1"/>
</dbReference>
<accession>A0A8H4PQQ4</accession>
<gene>
    <name evidence="13" type="ORF">G6O67_005026</name>
</gene>
<dbReference type="GO" id="GO:0004623">
    <property type="term" value="F:phospholipase A2 activity"/>
    <property type="evidence" value="ECO:0007669"/>
    <property type="project" value="TreeGrafter"/>
</dbReference>
<dbReference type="InterPro" id="IPR002642">
    <property type="entry name" value="LysoPLipase_cat_dom"/>
</dbReference>
<dbReference type="GO" id="GO:0005783">
    <property type="term" value="C:endoplasmic reticulum"/>
    <property type="evidence" value="ECO:0007669"/>
    <property type="project" value="TreeGrafter"/>
</dbReference>
<evidence type="ECO:0000256" key="8">
    <source>
        <dbReference type="ARBA" id="ARBA00049531"/>
    </source>
</evidence>
<comment type="similarity">
    <text evidence="1 10">Belongs to the lysophospholipase family.</text>
</comment>
<dbReference type="SUPFAM" id="SSF52151">
    <property type="entry name" value="FabD/lysophospholipase-like"/>
    <property type="match status" value="1"/>
</dbReference>
<dbReference type="GO" id="GO:0046475">
    <property type="term" value="P:glycerophospholipid catabolic process"/>
    <property type="evidence" value="ECO:0007669"/>
    <property type="project" value="TreeGrafter"/>
</dbReference>
<dbReference type="AlphaFoldDB" id="A0A8H4PQQ4"/>
<keyword evidence="5 9" id="KW-0442">Lipid degradation</keyword>
<evidence type="ECO:0000256" key="3">
    <source>
        <dbReference type="ARBA" id="ARBA00022729"/>
    </source>
</evidence>
<reference evidence="13 14" key="1">
    <citation type="journal article" date="2020" name="Genome Biol. Evol.">
        <title>A new high-quality draft genome assembly of the Chinese cordyceps Ophiocordyceps sinensis.</title>
        <authorList>
            <person name="Shu R."/>
            <person name="Zhang J."/>
            <person name="Meng Q."/>
            <person name="Zhang H."/>
            <person name="Zhou G."/>
            <person name="Li M."/>
            <person name="Wu P."/>
            <person name="Zhao Y."/>
            <person name="Chen C."/>
            <person name="Qin Q."/>
        </authorList>
    </citation>
    <scope>NUCLEOTIDE SEQUENCE [LARGE SCALE GENOMIC DNA]</scope>
    <source>
        <strain evidence="13 14">IOZ07</strain>
    </source>
</reference>
<dbReference type="Gene3D" id="3.40.1090.10">
    <property type="entry name" value="Cytosolic phospholipase A2 catalytic domain"/>
    <property type="match status" value="1"/>
</dbReference>
<feature type="signal peptide" evidence="10">
    <location>
        <begin position="1"/>
        <end position="17"/>
    </location>
</feature>
<dbReference type="Pfam" id="PF01735">
    <property type="entry name" value="PLA2_B"/>
    <property type="match status" value="1"/>
</dbReference>